<name>A0ACC2DUV2_DIPCM</name>
<organism evidence="1 2">
    <name type="scientific">Diphasiastrum complanatum</name>
    <name type="common">Issler's clubmoss</name>
    <name type="synonym">Lycopodium complanatum</name>
    <dbReference type="NCBI Taxonomy" id="34168"/>
    <lineage>
        <taxon>Eukaryota</taxon>
        <taxon>Viridiplantae</taxon>
        <taxon>Streptophyta</taxon>
        <taxon>Embryophyta</taxon>
        <taxon>Tracheophyta</taxon>
        <taxon>Lycopodiopsida</taxon>
        <taxon>Lycopodiales</taxon>
        <taxon>Lycopodiaceae</taxon>
        <taxon>Lycopodioideae</taxon>
        <taxon>Diphasiastrum</taxon>
    </lineage>
</organism>
<reference evidence="2" key="1">
    <citation type="journal article" date="2024" name="Proc. Natl. Acad. Sci. U.S.A.">
        <title>Extraordinary preservation of gene collinearity over three hundred million years revealed in homosporous lycophytes.</title>
        <authorList>
            <person name="Li C."/>
            <person name="Wickell D."/>
            <person name="Kuo L.Y."/>
            <person name="Chen X."/>
            <person name="Nie B."/>
            <person name="Liao X."/>
            <person name="Peng D."/>
            <person name="Ji J."/>
            <person name="Jenkins J."/>
            <person name="Williams M."/>
            <person name="Shu S."/>
            <person name="Plott C."/>
            <person name="Barry K."/>
            <person name="Rajasekar S."/>
            <person name="Grimwood J."/>
            <person name="Han X."/>
            <person name="Sun S."/>
            <person name="Hou Z."/>
            <person name="He W."/>
            <person name="Dai G."/>
            <person name="Sun C."/>
            <person name="Schmutz J."/>
            <person name="Leebens-Mack J.H."/>
            <person name="Li F.W."/>
            <person name="Wang L."/>
        </authorList>
    </citation>
    <scope>NUCLEOTIDE SEQUENCE [LARGE SCALE GENOMIC DNA]</scope>
    <source>
        <strain evidence="2">cv. PW_Plant_1</strain>
    </source>
</reference>
<accession>A0ACC2DUV2</accession>
<gene>
    <name evidence="1" type="ORF">O6H91_04G024500</name>
</gene>
<keyword evidence="2" id="KW-1185">Reference proteome</keyword>
<dbReference type="EMBL" id="CM055095">
    <property type="protein sequence ID" value="KAJ7558088.1"/>
    <property type="molecule type" value="Genomic_DNA"/>
</dbReference>
<proteinExistence type="predicted"/>
<evidence type="ECO:0000313" key="2">
    <source>
        <dbReference type="Proteomes" id="UP001162992"/>
    </source>
</evidence>
<protein>
    <submittedName>
        <fullName evidence="1">Uncharacterized protein</fullName>
    </submittedName>
</protein>
<sequence length="933" mass="101226">MEDLTLLKLLIAIMLLFKEIISFQALASTFESDVTALQAIKKGWQATNLNWNGDDPCGSSWRGVSCDQSTSTLVKQLSLSSVGLNGRLLPSVSNLINLESLDLSFNPNLTGPIPDTIGSMIKLKSLNLQGCGFIGSIPPSLGILANLSFFALNGNQLIGEIPFQLGGLGAVTWFDVSENLLSGALPVSSVSPSNVGLNNLSAVQHLHLNNNTLFGLLPKEICSLPKLIHLLLDSNNFSGVIPAEISQLSNLQILRLDDNKFEGEIPSSINKLASLSELHLSNNNLNGSLPNLSGLQELMLLRLSQNMFDPQAVPTWIVNLTKLQTLEMDNDSLTGAIPPSVFDIPYLETLSFQSNNINGRLQFNVVTSSLTEVSLENNNITDVGGYSNSDQFQLLLIGNPVCSDNRFNFSSSICSQSSLASWVRDPSSCTTTCPDSKILNPLACTCAFPLVLQFQFNAPSFADVNTTRMHSLETQLEMAFNLSTQQVVAGSANFTEKHRLLANVLIFPAGSADSLSQAQVSNIISQLSLQSVSLTDFGPFIVKPLSQPPSGSKSGSNLSSAAIVGICIGAVGVFIVLLCIGIYAVRQKRRADKAEATSKPFASWGAGNKDSGSAPNLKGARWFPFTELKSATSNFSDSNQIGAGGYGKVYKGTLVTGEIVAIKRAQQESMQGAAEFKNEIELLSRVHHRNLVGLIGFCYEQGEQMLVYEYMPNGTLREHILGKDGPETFDWTKRLEIALGSAKGLSYLHELANPPIIHRDVKSANILLDEKLVAKVADFGLSKLVADGKGHVSTQVKGTMGYLDPEYYMTQQLSEKSDVYSFGVVLLELITARQPIERGKYIVREVRTALDKGGLQALRPLLDPSLRSYPNRDMESYLDLSLRCVEENASRRPSMSDVAKELEGLLVNDSSLGFTGSNANGRKYEQDEYSNQK</sequence>
<evidence type="ECO:0000313" key="1">
    <source>
        <dbReference type="EMBL" id="KAJ7558088.1"/>
    </source>
</evidence>
<comment type="caution">
    <text evidence="1">The sequence shown here is derived from an EMBL/GenBank/DDBJ whole genome shotgun (WGS) entry which is preliminary data.</text>
</comment>
<dbReference type="Proteomes" id="UP001162992">
    <property type="component" value="Chromosome 4"/>
</dbReference>